<evidence type="ECO:0000313" key="2">
    <source>
        <dbReference type="EMBL" id="JAD66127.1"/>
    </source>
</evidence>
<keyword evidence="1" id="KW-1133">Transmembrane helix</keyword>
<reference evidence="2" key="1">
    <citation type="submission" date="2014-09" db="EMBL/GenBank/DDBJ databases">
        <authorList>
            <person name="Magalhaes I.L.F."/>
            <person name="Oliveira U."/>
            <person name="Santos F.R."/>
            <person name="Vidigal T.H.D.A."/>
            <person name="Brescovit A.D."/>
            <person name="Santos A.J."/>
        </authorList>
    </citation>
    <scope>NUCLEOTIDE SEQUENCE</scope>
    <source>
        <tissue evidence="2">Shoot tissue taken approximately 20 cm above the soil surface</tissue>
    </source>
</reference>
<name>A0A0A9C3P5_ARUDO</name>
<feature type="transmembrane region" description="Helical" evidence="1">
    <location>
        <begin position="30"/>
        <end position="48"/>
    </location>
</feature>
<organism evidence="2">
    <name type="scientific">Arundo donax</name>
    <name type="common">Giant reed</name>
    <name type="synonym">Donax arundinaceus</name>
    <dbReference type="NCBI Taxonomy" id="35708"/>
    <lineage>
        <taxon>Eukaryota</taxon>
        <taxon>Viridiplantae</taxon>
        <taxon>Streptophyta</taxon>
        <taxon>Embryophyta</taxon>
        <taxon>Tracheophyta</taxon>
        <taxon>Spermatophyta</taxon>
        <taxon>Magnoliopsida</taxon>
        <taxon>Liliopsida</taxon>
        <taxon>Poales</taxon>
        <taxon>Poaceae</taxon>
        <taxon>PACMAD clade</taxon>
        <taxon>Arundinoideae</taxon>
        <taxon>Arundineae</taxon>
        <taxon>Arundo</taxon>
    </lineage>
</organism>
<reference evidence="2" key="2">
    <citation type="journal article" date="2015" name="Data Brief">
        <title>Shoot transcriptome of the giant reed, Arundo donax.</title>
        <authorList>
            <person name="Barrero R.A."/>
            <person name="Guerrero F.D."/>
            <person name="Moolhuijzen P."/>
            <person name="Goolsby J.A."/>
            <person name="Tidwell J."/>
            <person name="Bellgard S.E."/>
            <person name="Bellgard M.I."/>
        </authorList>
    </citation>
    <scope>NUCLEOTIDE SEQUENCE</scope>
    <source>
        <tissue evidence="2">Shoot tissue taken approximately 20 cm above the soil surface</tissue>
    </source>
</reference>
<accession>A0A0A9C3P5</accession>
<protein>
    <submittedName>
        <fullName evidence="2">Uncharacterized protein</fullName>
    </submittedName>
</protein>
<dbReference type="EMBL" id="GBRH01231768">
    <property type="protein sequence ID" value="JAD66127.1"/>
    <property type="molecule type" value="Transcribed_RNA"/>
</dbReference>
<proteinExistence type="predicted"/>
<sequence length="60" mass="7138">MRFSRTVSELGVGLGKAHNVLFFFSSPQRFYSVSLLIIKWLFFFLRMFQTVRHLINLLKV</sequence>
<dbReference type="AlphaFoldDB" id="A0A0A9C3P5"/>
<evidence type="ECO:0000256" key="1">
    <source>
        <dbReference type="SAM" id="Phobius"/>
    </source>
</evidence>
<keyword evidence="1" id="KW-0812">Transmembrane</keyword>
<keyword evidence="1" id="KW-0472">Membrane</keyword>